<keyword evidence="3" id="KW-1185">Reference proteome</keyword>
<reference evidence="2" key="2">
    <citation type="submission" date="2013-10" db="EMBL/GenBank/DDBJ databases">
        <authorList>
            <person name="Aslett M."/>
        </authorList>
    </citation>
    <scope>NUCLEOTIDE SEQUENCE [LARGE SCALE GENOMIC DNA]</scope>
    <source>
        <strain evidence="2">Houghton</strain>
    </source>
</reference>
<feature type="region of interest" description="Disordered" evidence="1">
    <location>
        <begin position="1"/>
        <end position="47"/>
    </location>
</feature>
<dbReference type="Proteomes" id="UP000030750">
    <property type="component" value="Unassembled WGS sequence"/>
</dbReference>
<feature type="compositionally biased region" description="Gly residues" evidence="1">
    <location>
        <begin position="8"/>
        <end position="27"/>
    </location>
</feature>
<organism evidence="2 3">
    <name type="scientific">Eimeria brunetti</name>
    <dbReference type="NCBI Taxonomy" id="51314"/>
    <lineage>
        <taxon>Eukaryota</taxon>
        <taxon>Sar</taxon>
        <taxon>Alveolata</taxon>
        <taxon>Apicomplexa</taxon>
        <taxon>Conoidasida</taxon>
        <taxon>Coccidia</taxon>
        <taxon>Eucoccidiorida</taxon>
        <taxon>Eimeriorina</taxon>
        <taxon>Eimeriidae</taxon>
        <taxon>Eimeria</taxon>
    </lineage>
</organism>
<feature type="region of interest" description="Disordered" evidence="1">
    <location>
        <begin position="122"/>
        <end position="169"/>
    </location>
</feature>
<protein>
    <submittedName>
        <fullName evidence="2">Uncharacterized protein</fullName>
    </submittedName>
</protein>
<evidence type="ECO:0000313" key="2">
    <source>
        <dbReference type="EMBL" id="CDJ47696.1"/>
    </source>
</evidence>
<gene>
    <name evidence="2" type="ORF">EBH_0017300</name>
</gene>
<proteinExistence type="predicted"/>
<dbReference type="VEuPathDB" id="ToxoDB:EBH_0017300"/>
<reference evidence="2" key="1">
    <citation type="submission" date="2013-10" db="EMBL/GenBank/DDBJ databases">
        <title>Genomic analysis of the causative agents of coccidiosis in chickens.</title>
        <authorList>
            <person name="Reid A.J."/>
            <person name="Blake D."/>
            <person name="Billington K."/>
            <person name="Browne H."/>
            <person name="Dunn M."/>
            <person name="Hung S."/>
            <person name="Kawahara F."/>
            <person name="Miranda-Saavedra D."/>
            <person name="Mourier T."/>
            <person name="Nagra H."/>
            <person name="Otto T.D."/>
            <person name="Rawlings N."/>
            <person name="Sanchez A."/>
            <person name="Sanders M."/>
            <person name="Subramaniam C."/>
            <person name="Tay Y."/>
            <person name="Dear P."/>
            <person name="Doerig C."/>
            <person name="Gruber A."/>
            <person name="Parkinson J."/>
            <person name="Shirley M."/>
            <person name="Wan K.L."/>
            <person name="Berriman M."/>
            <person name="Tomley F."/>
            <person name="Pain A."/>
        </authorList>
    </citation>
    <scope>NUCLEOTIDE SEQUENCE [LARGE SCALE GENOMIC DNA]</scope>
    <source>
        <strain evidence="2">Houghton</strain>
    </source>
</reference>
<evidence type="ECO:0000313" key="3">
    <source>
        <dbReference type="Proteomes" id="UP000030750"/>
    </source>
</evidence>
<sequence length="187" mass="20564">MAQAAGVKAGGPPGAAGGPGGPGGPRGPGGPPEVSSAVIGFSQSGEGRAAAEEQWQQLLQRWRREGDSKKDYTAAGSSKEFSVGVLYGFVWWSVLVWAGGCRLDQCAYSSCSRSSPLTQQQQQQQQQQEQQQEQTQQQQEQRMEQQQDQQQQDQQQQDQQQQDQQQQEQQQQEQQQGKAKVLMVLGC</sequence>
<evidence type="ECO:0000256" key="1">
    <source>
        <dbReference type="SAM" id="MobiDB-lite"/>
    </source>
</evidence>
<name>U6LBY4_9EIME</name>
<dbReference type="EMBL" id="HG710826">
    <property type="protein sequence ID" value="CDJ47696.1"/>
    <property type="molecule type" value="Genomic_DNA"/>
</dbReference>
<accession>U6LBY4</accession>
<dbReference type="AlphaFoldDB" id="U6LBY4"/>